<dbReference type="AlphaFoldDB" id="A0A3N0GQ88"/>
<evidence type="ECO:0000313" key="2">
    <source>
        <dbReference type="Proteomes" id="UP000279994"/>
    </source>
</evidence>
<dbReference type="RefSeq" id="WP_123222802.1">
    <property type="nucleotide sequence ID" value="NZ_RJSF01000038.1"/>
</dbReference>
<proteinExistence type="predicted"/>
<keyword evidence="2" id="KW-1185">Reference proteome</keyword>
<comment type="caution">
    <text evidence="1">The sequence shown here is derived from an EMBL/GenBank/DDBJ whole genome shotgun (WGS) entry which is preliminary data.</text>
</comment>
<protein>
    <recommendedName>
        <fullName evidence="3">ABM domain-containing protein</fullName>
    </recommendedName>
</protein>
<organism evidence="1 2">
    <name type="scientific">Nocardioides pocheonensis</name>
    <dbReference type="NCBI Taxonomy" id="661485"/>
    <lineage>
        <taxon>Bacteria</taxon>
        <taxon>Bacillati</taxon>
        <taxon>Actinomycetota</taxon>
        <taxon>Actinomycetes</taxon>
        <taxon>Propionibacteriales</taxon>
        <taxon>Nocardioidaceae</taxon>
        <taxon>Nocardioides</taxon>
    </lineage>
</organism>
<dbReference type="SUPFAM" id="SSF54909">
    <property type="entry name" value="Dimeric alpha+beta barrel"/>
    <property type="match status" value="1"/>
</dbReference>
<evidence type="ECO:0000313" key="1">
    <source>
        <dbReference type="EMBL" id="RNM14634.1"/>
    </source>
</evidence>
<dbReference type="EMBL" id="RJSF01000038">
    <property type="protein sequence ID" value="RNM14634.1"/>
    <property type="molecule type" value="Genomic_DNA"/>
</dbReference>
<name>A0A3N0GQ88_9ACTN</name>
<evidence type="ECO:0008006" key="3">
    <source>
        <dbReference type="Google" id="ProtNLM"/>
    </source>
</evidence>
<dbReference type="InterPro" id="IPR011008">
    <property type="entry name" value="Dimeric_a/b-barrel"/>
</dbReference>
<sequence>MSVLMTLRVSGDPKAVEAADQDVLRMVADRGREFGVIRHRFYGNDTEVLVIDEWPDEASFQAFFDSTPEIKGIMDAAGVMTPPTIEFWRPLDTEDNVG</sequence>
<dbReference type="Gene3D" id="3.30.70.100">
    <property type="match status" value="1"/>
</dbReference>
<dbReference type="OrthoDB" id="3215089at2"/>
<accession>A0A3N0GQ88</accession>
<gene>
    <name evidence="1" type="ORF">EFL26_10225</name>
</gene>
<reference evidence="1 2" key="1">
    <citation type="submission" date="2018-11" db="EMBL/GenBank/DDBJ databases">
        <authorList>
            <person name="Li F."/>
        </authorList>
    </citation>
    <scope>NUCLEOTIDE SEQUENCE [LARGE SCALE GENOMIC DNA]</scope>
    <source>
        <strain evidence="1 2">Gsoil 818</strain>
    </source>
</reference>
<dbReference type="Proteomes" id="UP000279994">
    <property type="component" value="Unassembled WGS sequence"/>
</dbReference>